<dbReference type="Proteomes" id="UP001300745">
    <property type="component" value="Unassembled WGS sequence"/>
</dbReference>
<dbReference type="PANTHER" id="PTHR43785:SF12">
    <property type="entry name" value="TYPE-1 GLUTAMINE SYNTHETASE 2"/>
    <property type="match status" value="1"/>
</dbReference>
<dbReference type="Pfam" id="PF00120">
    <property type="entry name" value="Gln-synt_C"/>
    <property type="match status" value="1"/>
</dbReference>
<keyword evidence="7" id="KW-1185">Reference proteome</keyword>
<evidence type="ECO:0000256" key="1">
    <source>
        <dbReference type="ARBA" id="ARBA00009897"/>
    </source>
</evidence>
<dbReference type="InterPro" id="IPR008146">
    <property type="entry name" value="Gln_synth_cat_dom"/>
</dbReference>
<dbReference type="SUPFAM" id="SSF55931">
    <property type="entry name" value="Glutamine synthetase/guanido kinase"/>
    <property type="match status" value="1"/>
</dbReference>
<dbReference type="RefSeq" id="WP_265996256.1">
    <property type="nucleotide sequence ID" value="NZ_JAPJDN010000005.1"/>
</dbReference>
<comment type="caution">
    <text evidence="6">The sequence shown here is derived from an EMBL/GenBank/DDBJ whole genome shotgun (WGS) entry which is preliminary data.</text>
</comment>
<organism evidence="6 7">
    <name type="scientific">Mycobacterium pinniadriaticum</name>
    <dbReference type="NCBI Taxonomy" id="2994102"/>
    <lineage>
        <taxon>Bacteria</taxon>
        <taxon>Bacillati</taxon>
        <taxon>Actinomycetota</taxon>
        <taxon>Actinomycetes</taxon>
        <taxon>Mycobacteriales</taxon>
        <taxon>Mycobacteriaceae</taxon>
        <taxon>Mycobacterium</taxon>
    </lineage>
</organism>
<sequence>MAAPADAADTGAIARLREQGVEIVAGSITDLAGVTRAKYVPVQRLTAFERSGMGASPSWSVFCADTGIASVPGIGVVGDLRIRISGDDVRVISDGVGWAPGGLFDQSGQPSPLCTRALLARVEAALAERGLSARVGAEIECTLLSGQGGHASDETWTPYGLRTSLDRSGFLLDVVRDAERTGLGIEQLHTEYGHDQFEVSLAPDSPVAAADAVVLARIVLSRAARRHGMTISFAPVAFADDAGNGAHVHVSLSDAEGPLLAGGDGPHGIRSAGGAAIGGILAALPDLIGLYAGSVLSALRLKPGNWAGGSACWGLENREAAVRFIAGSPANPHGANVELKIIDGTANPYLAIAAMLGSALRGIDLGFELPPEVTGNPMTSGAPPLPTDLGDILDTFESSAVSAELLSAPIVRGVAAVRRYELYNYGDRPAAEVVEALRLAWTC</sequence>
<reference evidence="6 7" key="1">
    <citation type="submission" date="2022-11" db="EMBL/GenBank/DDBJ databases">
        <title>Mycobacterium sp. nov.</title>
        <authorList>
            <person name="Papic B."/>
            <person name="Spicic S."/>
            <person name="Duvnjak S."/>
        </authorList>
    </citation>
    <scope>NUCLEOTIDE SEQUENCE [LARGE SCALE GENOMIC DNA]</scope>
    <source>
        <strain evidence="6 7">CVI_P4</strain>
    </source>
</reference>
<evidence type="ECO:0000256" key="2">
    <source>
        <dbReference type="ARBA" id="ARBA00022598"/>
    </source>
</evidence>
<evidence type="ECO:0000259" key="5">
    <source>
        <dbReference type="PROSITE" id="PS51987"/>
    </source>
</evidence>
<keyword evidence="2" id="KW-0436">Ligase</keyword>
<dbReference type="PANTHER" id="PTHR43785">
    <property type="entry name" value="GAMMA-GLUTAMYLPUTRESCINE SYNTHETASE"/>
    <property type="match status" value="1"/>
</dbReference>
<evidence type="ECO:0000313" key="7">
    <source>
        <dbReference type="Proteomes" id="UP001300745"/>
    </source>
</evidence>
<feature type="domain" description="GS catalytic" evidence="5">
    <location>
        <begin position="115"/>
        <end position="443"/>
    </location>
</feature>
<protein>
    <submittedName>
        <fullName evidence="6">Glutamine synthetase family protein</fullName>
    </submittedName>
</protein>
<evidence type="ECO:0000256" key="4">
    <source>
        <dbReference type="RuleBase" id="RU000384"/>
    </source>
</evidence>
<comment type="similarity">
    <text evidence="1 3 4">Belongs to the glutamine synthetase family.</text>
</comment>
<name>A0ABT3SAS2_9MYCO</name>
<evidence type="ECO:0000256" key="3">
    <source>
        <dbReference type="PROSITE-ProRule" id="PRU01331"/>
    </source>
</evidence>
<proteinExistence type="inferred from homology"/>
<accession>A0ABT3SAS2</accession>
<evidence type="ECO:0000313" key="6">
    <source>
        <dbReference type="EMBL" id="MCX2936623.1"/>
    </source>
</evidence>
<dbReference type="EMBL" id="JAPJDO010000005">
    <property type="protein sequence ID" value="MCX2936623.1"/>
    <property type="molecule type" value="Genomic_DNA"/>
</dbReference>
<dbReference type="InterPro" id="IPR014746">
    <property type="entry name" value="Gln_synth/guanido_kin_cat_dom"/>
</dbReference>
<dbReference type="SMART" id="SM01230">
    <property type="entry name" value="Gln-synt_C"/>
    <property type="match status" value="1"/>
</dbReference>
<dbReference type="Gene3D" id="3.30.590.10">
    <property type="entry name" value="Glutamine synthetase/guanido kinase, catalytic domain"/>
    <property type="match status" value="1"/>
</dbReference>
<gene>
    <name evidence="6" type="ORF">ORI27_07935</name>
</gene>
<dbReference type="PROSITE" id="PS51987">
    <property type="entry name" value="GS_CATALYTIC"/>
    <property type="match status" value="1"/>
</dbReference>
<dbReference type="InterPro" id="IPR036651">
    <property type="entry name" value="Gln_synt_N_sf"/>
</dbReference>
<dbReference type="Gene3D" id="3.10.20.70">
    <property type="entry name" value="Glutamine synthetase, N-terminal domain"/>
    <property type="match status" value="1"/>
</dbReference>